<dbReference type="RefSeq" id="WP_345315577.1">
    <property type="nucleotide sequence ID" value="NZ_BAABLF010000005.1"/>
</dbReference>
<accession>A0ABP9RVE9</accession>
<dbReference type="InterPro" id="IPR020904">
    <property type="entry name" value="Sc_DH/Rdtase_CS"/>
</dbReference>
<dbReference type="Pfam" id="PF13561">
    <property type="entry name" value="adh_short_C2"/>
    <property type="match status" value="1"/>
</dbReference>
<protein>
    <submittedName>
        <fullName evidence="3">Pteridine reductase</fullName>
    </submittedName>
</protein>
<dbReference type="Proteomes" id="UP001501600">
    <property type="component" value="Unassembled WGS sequence"/>
</dbReference>
<dbReference type="PANTHER" id="PTHR43639:SF1">
    <property type="entry name" value="SHORT-CHAIN DEHYDROGENASE_REDUCTASE FAMILY PROTEIN"/>
    <property type="match status" value="1"/>
</dbReference>
<dbReference type="InterPro" id="IPR002347">
    <property type="entry name" value="SDR_fam"/>
</dbReference>
<dbReference type="SUPFAM" id="SSF51735">
    <property type="entry name" value="NAD(P)-binding Rossmann-fold domains"/>
    <property type="match status" value="1"/>
</dbReference>
<keyword evidence="4" id="KW-1185">Reference proteome</keyword>
<dbReference type="EMBL" id="BAABLF010000005">
    <property type="protein sequence ID" value="GAA5187772.1"/>
    <property type="molecule type" value="Genomic_DNA"/>
</dbReference>
<comment type="similarity">
    <text evidence="1">Belongs to the short-chain dehydrogenases/reductases (SDR) family.</text>
</comment>
<proteinExistence type="inferred from homology"/>
<gene>
    <name evidence="3" type="ORF">GCM10025772_06160</name>
</gene>
<dbReference type="PROSITE" id="PS00061">
    <property type="entry name" value="ADH_SHORT"/>
    <property type="match status" value="1"/>
</dbReference>
<organism evidence="3 4">
    <name type="scientific">Ferrimonas gelatinilytica</name>
    <dbReference type="NCBI Taxonomy" id="1255257"/>
    <lineage>
        <taxon>Bacteria</taxon>
        <taxon>Pseudomonadati</taxon>
        <taxon>Pseudomonadota</taxon>
        <taxon>Gammaproteobacteria</taxon>
        <taxon>Alteromonadales</taxon>
        <taxon>Ferrimonadaceae</taxon>
        <taxon>Ferrimonas</taxon>
    </lineage>
</organism>
<dbReference type="Gene3D" id="3.40.50.720">
    <property type="entry name" value="NAD(P)-binding Rossmann-like Domain"/>
    <property type="match status" value="1"/>
</dbReference>
<reference evidence="4" key="1">
    <citation type="journal article" date="2019" name="Int. J. Syst. Evol. Microbiol.">
        <title>The Global Catalogue of Microorganisms (GCM) 10K type strain sequencing project: providing services to taxonomists for standard genome sequencing and annotation.</title>
        <authorList>
            <consortium name="The Broad Institute Genomics Platform"/>
            <consortium name="The Broad Institute Genome Sequencing Center for Infectious Disease"/>
            <person name="Wu L."/>
            <person name="Ma J."/>
        </authorList>
    </citation>
    <scope>NUCLEOTIDE SEQUENCE [LARGE SCALE GENOMIC DNA]</scope>
    <source>
        <strain evidence="4">JCM 18720</strain>
    </source>
</reference>
<evidence type="ECO:0000256" key="2">
    <source>
        <dbReference type="ARBA" id="ARBA00023002"/>
    </source>
</evidence>
<evidence type="ECO:0000256" key="1">
    <source>
        <dbReference type="ARBA" id="ARBA00006484"/>
    </source>
</evidence>
<evidence type="ECO:0000313" key="4">
    <source>
        <dbReference type="Proteomes" id="UP001501600"/>
    </source>
</evidence>
<sequence>MTEAKQEKVALVTGSARRVGAAINRTLHRRGYRLLIHCNQSVDEAQLLAAEFNQVRPGSARVLIADLCQPEQVRRLASEACDAWQRLDLLVNNASSFFPTPVGEIDHSAWDALVGPNMYAPLIMSQQLMAPLRQQQGAIINLLDVHAQSPLKGHTLYCMAKAALSMMTRSLALELAPQVRVNAVSPGAILWPSQGVDVDAQQRVLSQIPLQRLGSVDEIAEAVAFLADEGRYITGQILAVDGGRSLSPLAGA</sequence>
<dbReference type="PANTHER" id="PTHR43639">
    <property type="entry name" value="OXIDOREDUCTASE, SHORT-CHAIN DEHYDROGENASE/REDUCTASE FAMILY (AFU_ORTHOLOGUE AFUA_5G02870)"/>
    <property type="match status" value="1"/>
</dbReference>
<evidence type="ECO:0000313" key="3">
    <source>
        <dbReference type="EMBL" id="GAA5187772.1"/>
    </source>
</evidence>
<comment type="caution">
    <text evidence="3">The sequence shown here is derived from an EMBL/GenBank/DDBJ whole genome shotgun (WGS) entry which is preliminary data.</text>
</comment>
<name>A0ABP9RVE9_9GAMM</name>
<dbReference type="InterPro" id="IPR036291">
    <property type="entry name" value="NAD(P)-bd_dom_sf"/>
</dbReference>
<dbReference type="PRINTS" id="PR00081">
    <property type="entry name" value="GDHRDH"/>
</dbReference>
<dbReference type="NCBIfam" id="NF006598">
    <property type="entry name" value="PRK09135.1"/>
    <property type="match status" value="1"/>
</dbReference>
<keyword evidence="2" id="KW-0560">Oxidoreductase</keyword>
<dbReference type="PRINTS" id="PR00080">
    <property type="entry name" value="SDRFAMILY"/>
</dbReference>